<keyword evidence="5" id="KW-0539">Nucleus</keyword>
<evidence type="ECO:0000256" key="2">
    <source>
        <dbReference type="ARBA" id="ARBA00022723"/>
    </source>
</evidence>
<evidence type="ECO:0000256" key="1">
    <source>
        <dbReference type="ARBA" id="ARBA00004123"/>
    </source>
</evidence>
<evidence type="ECO:0000256" key="6">
    <source>
        <dbReference type="SAM" id="MobiDB-lite"/>
    </source>
</evidence>
<dbReference type="EMBL" id="BQNB010018799">
    <property type="protein sequence ID" value="GJT78410.1"/>
    <property type="molecule type" value="Genomic_DNA"/>
</dbReference>
<dbReference type="Pfam" id="PF07727">
    <property type="entry name" value="RVT_2"/>
    <property type="match status" value="1"/>
</dbReference>
<comment type="subcellular location">
    <subcellularLocation>
        <location evidence="1">Nucleus</location>
    </subcellularLocation>
</comment>
<evidence type="ECO:0000256" key="5">
    <source>
        <dbReference type="ARBA" id="ARBA00023242"/>
    </source>
</evidence>
<evidence type="ECO:0000313" key="8">
    <source>
        <dbReference type="EMBL" id="GJT78410.1"/>
    </source>
</evidence>
<reference evidence="8" key="2">
    <citation type="submission" date="2022-01" db="EMBL/GenBank/DDBJ databases">
        <authorList>
            <person name="Yamashiro T."/>
            <person name="Shiraishi A."/>
            <person name="Satake H."/>
            <person name="Nakayama K."/>
        </authorList>
    </citation>
    <scope>NUCLEOTIDE SEQUENCE</scope>
</reference>
<keyword evidence="9" id="KW-1185">Reference proteome</keyword>
<protein>
    <submittedName>
        <fullName evidence="8">Zinc finger BED domain-containing protein DAYSLEEPER</fullName>
    </submittedName>
</protein>
<proteinExistence type="predicted"/>
<feature type="region of interest" description="Disordered" evidence="6">
    <location>
        <begin position="1"/>
        <end position="20"/>
    </location>
</feature>
<dbReference type="InterPro" id="IPR013103">
    <property type="entry name" value="RVT_2"/>
</dbReference>
<dbReference type="Proteomes" id="UP001151760">
    <property type="component" value="Unassembled WGS sequence"/>
</dbReference>
<comment type="caution">
    <text evidence="8">The sequence shown here is derived from an EMBL/GenBank/DDBJ whole genome shotgun (WGS) entry which is preliminary data.</text>
</comment>
<evidence type="ECO:0000313" key="9">
    <source>
        <dbReference type="Proteomes" id="UP001151760"/>
    </source>
</evidence>
<evidence type="ECO:0000256" key="3">
    <source>
        <dbReference type="ARBA" id="ARBA00022771"/>
    </source>
</evidence>
<keyword evidence="3" id="KW-0863">Zinc-finger</keyword>
<reference evidence="8" key="1">
    <citation type="journal article" date="2022" name="Int. J. Mol. Sci.">
        <title>Draft Genome of Tanacetum Coccineum: Genomic Comparison of Closely Related Tanacetum-Family Plants.</title>
        <authorList>
            <person name="Yamashiro T."/>
            <person name="Shiraishi A."/>
            <person name="Nakayama K."/>
            <person name="Satake H."/>
        </authorList>
    </citation>
    <scope>NUCLEOTIDE SEQUENCE</scope>
</reference>
<evidence type="ECO:0000259" key="7">
    <source>
        <dbReference type="Pfam" id="PF07727"/>
    </source>
</evidence>
<dbReference type="PANTHER" id="PTHR46481:SF10">
    <property type="entry name" value="ZINC FINGER BED DOMAIN-CONTAINING PROTEIN 39"/>
    <property type="match status" value="1"/>
</dbReference>
<keyword evidence="2" id="KW-0479">Metal-binding</keyword>
<keyword evidence="4" id="KW-0862">Zinc</keyword>
<dbReference type="InterPro" id="IPR052035">
    <property type="entry name" value="ZnF_BED_domain_contain"/>
</dbReference>
<name>A0ABQ5GS06_9ASTR</name>
<evidence type="ECO:0000256" key="4">
    <source>
        <dbReference type="ARBA" id="ARBA00022833"/>
    </source>
</evidence>
<sequence>MENSQSQQASTNPSVSTSNVRKVYTNDDVVRIRPTTRKGDVWSNYDLCVMIDGVEKARCKKCSKFYNPTSNTTLRTHKSGCSAVSQNDTSQGTIGADGQVFIFDNDAVRLDFTKFVIQQALPFNHFDNVKLTEIIKRRLQPRYQHVSRTTLRSDAFKLWETAKKDIIDGFRDYKYGVSITTDTWTAPHDNDASVEFDAFGFFHKGLRTDSSPLDSNRAIHPPFHLQCCLYSFYVAQKHRNIRHNHHAILFSCYKGTRYANGRSQPHDIDCVTRLLVWLLNQPLYTLSIAVCHNWLIHQLDVKNAFVHGHLSETVYLHQPLSFRHSKTDPSLFIFHRGCDVAYLLLYVDDINHAYKLRPSASLQQVLLSVAMVKFAMTTLFVDYFMSMFFSAVIYRTPVDTESKLGADGDPVSDPTLYQSLVWRALVTHNLPRP</sequence>
<organism evidence="8 9">
    <name type="scientific">Tanacetum coccineum</name>
    <dbReference type="NCBI Taxonomy" id="301880"/>
    <lineage>
        <taxon>Eukaryota</taxon>
        <taxon>Viridiplantae</taxon>
        <taxon>Streptophyta</taxon>
        <taxon>Embryophyta</taxon>
        <taxon>Tracheophyta</taxon>
        <taxon>Spermatophyta</taxon>
        <taxon>Magnoliopsida</taxon>
        <taxon>eudicotyledons</taxon>
        <taxon>Gunneridae</taxon>
        <taxon>Pentapetalae</taxon>
        <taxon>asterids</taxon>
        <taxon>campanulids</taxon>
        <taxon>Asterales</taxon>
        <taxon>Asteraceae</taxon>
        <taxon>Asteroideae</taxon>
        <taxon>Anthemideae</taxon>
        <taxon>Anthemidinae</taxon>
        <taxon>Tanacetum</taxon>
    </lineage>
</organism>
<dbReference type="PANTHER" id="PTHR46481">
    <property type="entry name" value="ZINC FINGER BED DOMAIN-CONTAINING PROTEIN 4"/>
    <property type="match status" value="1"/>
</dbReference>
<feature type="domain" description="Reverse transcriptase Ty1/copia-type" evidence="7">
    <location>
        <begin position="286"/>
        <end position="325"/>
    </location>
</feature>
<gene>
    <name evidence="8" type="ORF">Tco_1045135</name>
</gene>
<accession>A0ABQ5GS06</accession>